<dbReference type="Proteomes" id="UP000034837">
    <property type="component" value="Unassembled WGS sequence"/>
</dbReference>
<comment type="caution">
    <text evidence="1">The sequence shown here is derived from an EMBL/GenBank/DDBJ whole genome shotgun (WGS) entry which is preliminary data.</text>
</comment>
<sequence length="40" mass="4696">MTDLLKKINQMGIIIESSVLVNLLRAMFELFWQMADLIKK</sequence>
<name>A0A0G1A7P4_9BACT</name>
<evidence type="ECO:0000313" key="1">
    <source>
        <dbReference type="EMBL" id="KKS57065.1"/>
    </source>
</evidence>
<gene>
    <name evidence="1" type="ORF">UV20_C0003G0005</name>
</gene>
<accession>A0A0G1A7P4</accession>
<evidence type="ECO:0000313" key="2">
    <source>
        <dbReference type="Proteomes" id="UP000034837"/>
    </source>
</evidence>
<proteinExistence type="predicted"/>
<dbReference type="EMBL" id="LCDO01000003">
    <property type="protein sequence ID" value="KKS57065.1"/>
    <property type="molecule type" value="Genomic_DNA"/>
</dbReference>
<dbReference type="AlphaFoldDB" id="A0A0G1A7P4"/>
<protein>
    <submittedName>
        <fullName evidence="1">Uncharacterized protein</fullName>
    </submittedName>
</protein>
<reference evidence="1 2" key="1">
    <citation type="journal article" date="2015" name="Nature">
        <title>rRNA introns, odd ribosomes, and small enigmatic genomes across a large radiation of phyla.</title>
        <authorList>
            <person name="Brown C.T."/>
            <person name="Hug L.A."/>
            <person name="Thomas B.C."/>
            <person name="Sharon I."/>
            <person name="Castelle C.J."/>
            <person name="Singh A."/>
            <person name="Wilkins M.J."/>
            <person name="Williams K.H."/>
            <person name="Banfield J.F."/>
        </authorList>
    </citation>
    <scope>NUCLEOTIDE SEQUENCE [LARGE SCALE GENOMIC DNA]</scope>
</reference>
<organism evidence="1 2">
    <name type="scientific">Candidatus Magasanikbacteria bacterium GW2011_GWA2_42_32</name>
    <dbReference type="NCBI Taxonomy" id="1619039"/>
    <lineage>
        <taxon>Bacteria</taxon>
        <taxon>Candidatus Magasanikiibacteriota</taxon>
    </lineage>
</organism>